<sequence length="59" mass="6651">MFELVDDPRDIRPPEPEPSSVGDDWVIVEDNVSNVLQLDEGEDSQTTSHEIMDNPQVTI</sequence>
<dbReference type="Proteomes" id="UP001385951">
    <property type="component" value="Unassembled WGS sequence"/>
</dbReference>
<protein>
    <submittedName>
        <fullName evidence="2">Uncharacterized protein</fullName>
    </submittedName>
</protein>
<feature type="region of interest" description="Disordered" evidence="1">
    <location>
        <begin position="39"/>
        <end position="59"/>
    </location>
</feature>
<accession>A0AAW0F8R4</accession>
<gene>
    <name evidence="2" type="ORF">QCA50_019685</name>
</gene>
<organism evidence="2 3">
    <name type="scientific">Cerrena zonata</name>
    <dbReference type="NCBI Taxonomy" id="2478898"/>
    <lineage>
        <taxon>Eukaryota</taxon>
        <taxon>Fungi</taxon>
        <taxon>Dikarya</taxon>
        <taxon>Basidiomycota</taxon>
        <taxon>Agaricomycotina</taxon>
        <taxon>Agaricomycetes</taxon>
        <taxon>Polyporales</taxon>
        <taxon>Cerrenaceae</taxon>
        <taxon>Cerrena</taxon>
    </lineage>
</organism>
<evidence type="ECO:0000313" key="2">
    <source>
        <dbReference type="EMBL" id="KAK7677355.1"/>
    </source>
</evidence>
<evidence type="ECO:0000256" key="1">
    <source>
        <dbReference type="SAM" id="MobiDB-lite"/>
    </source>
</evidence>
<comment type="caution">
    <text evidence="2">The sequence shown here is derived from an EMBL/GenBank/DDBJ whole genome shotgun (WGS) entry which is preliminary data.</text>
</comment>
<dbReference type="EMBL" id="JASBNA010000090">
    <property type="protein sequence ID" value="KAK7677355.1"/>
    <property type="molecule type" value="Genomic_DNA"/>
</dbReference>
<feature type="compositionally biased region" description="Polar residues" evidence="1">
    <location>
        <begin position="44"/>
        <end position="59"/>
    </location>
</feature>
<feature type="compositionally biased region" description="Basic and acidic residues" evidence="1">
    <location>
        <begin position="1"/>
        <end position="15"/>
    </location>
</feature>
<reference evidence="2 3" key="1">
    <citation type="submission" date="2022-09" db="EMBL/GenBank/DDBJ databases">
        <authorList>
            <person name="Palmer J.M."/>
        </authorList>
    </citation>
    <scope>NUCLEOTIDE SEQUENCE [LARGE SCALE GENOMIC DNA]</scope>
    <source>
        <strain evidence="2 3">DSM 7382</strain>
    </source>
</reference>
<feature type="region of interest" description="Disordered" evidence="1">
    <location>
        <begin position="1"/>
        <end position="23"/>
    </location>
</feature>
<proteinExistence type="predicted"/>
<dbReference type="AlphaFoldDB" id="A0AAW0F8R4"/>
<keyword evidence="3" id="KW-1185">Reference proteome</keyword>
<evidence type="ECO:0000313" key="3">
    <source>
        <dbReference type="Proteomes" id="UP001385951"/>
    </source>
</evidence>
<name>A0AAW0F8R4_9APHY</name>